<feature type="region of interest" description="Disordered" evidence="1">
    <location>
        <begin position="658"/>
        <end position="685"/>
    </location>
</feature>
<organism evidence="2 3">
    <name type="scientific">Erysiphe pulchra</name>
    <dbReference type="NCBI Taxonomy" id="225359"/>
    <lineage>
        <taxon>Eukaryota</taxon>
        <taxon>Fungi</taxon>
        <taxon>Dikarya</taxon>
        <taxon>Ascomycota</taxon>
        <taxon>Pezizomycotina</taxon>
        <taxon>Leotiomycetes</taxon>
        <taxon>Erysiphales</taxon>
        <taxon>Erysiphaceae</taxon>
        <taxon>Erysiphe</taxon>
    </lineage>
</organism>
<keyword evidence="3" id="KW-1185">Reference proteome</keyword>
<evidence type="ECO:0000256" key="1">
    <source>
        <dbReference type="SAM" id="MobiDB-lite"/>
    </source>
</evidence>
<feature type="region of interest" description="Disordered" evidence="1">
    <location>
        <begin position="315"/>
        <end position="337"/>
    </location>
</feature>
<accession>A0A2S4PLN7</accession>
<dbReference type="PANTHER" id="PTHR31569">
    <property type="entry name" value="SWIM-TYPE DOMAIN-CONTAINING PROTEIN"/>
    <property type="match status" value="1"/>
</dbReference>
<reference evidence="2 3" key="1">
    <citation type="submission" date="2017-10" db="EMBL/GenBank/DDBJ databases">
        <title>Development of genomic resources for the powdery mildew, Erysiphe pulchra.</title>
        <authorList>
            <person name="Wadl P.A."/>
            <person name="Mack B.M."/>
            <person name="Moore G."/>
            <person name="Beltz S.B."/>
        </authorList>
    </citation>
    <scope>NUCLEOTIDE SEQUENCE [LARGE SCALE GENOMIC DNA]</scope>
    <source>
        <strain evidence="2">Cflorida</strain>
    </source>
</reference>
<evidence type="ECO:0000313" key="2">
    <source>
        <dbReference type="EMBL" id="POS82928.1"/>
    </source>
</evidence>
<protein>
    <submittedName>
        <fullName evidence="2">Uncharacterized protein</fullName>
    </submittedName>
</protein>
<dbReference type="AlphaFoldDB" id="A0A2S4PLN7"/>
<dbReference type="EMBL" id="PEDP01002090">
    <property type="protein sequence ID" value="POS82928.1"/>
    <property type="molecule type" value="Genomic_DNA"/>
</dbReference>
<dbReference type="OrthoDB" id="3596768at2759"/>
<dbReference type="InterPro" id="IPR052579">
    <property type="entry name" value="Zinc_finger_SWIM"/>
</dbReference>
<dbReference type="PANTHER" id="PTHR31569:SF4">
    <property type="entry name" value="SWIM-TYPE DOMAIN-CONTAINING PROTEIN"/>
    <property type="match status" value="1"/>
</dbReference>
<sequence length="820" mass="94446">MTSQNMPNQWFDAKDESKVTREAYIEFRLKQYKSTTLRDDSLWEVFHEDFESWKDSTFSKADSYVLYELRDFLRKNGMEVDYIASPRVQATQKEIKPRYRKSRYKSLDDNGDIDDNSDAPMTKQISDLAKFYLNGQNKYGGEDLYDFLDQKGRAADYYCEEIIGNASSIKQMVEMIKLHFETNERTQAFLKVWRGTTLQKIITNNPNKNRLECLELLLNYFWKTKQGLPDIYRTDTTLKDALINAGRGTPECSFALYDPAQTFEGLSAKLRSSIGTAMDVKQSSLQESYQMMTQPEIYWTDRKYFGQGRSRGQGFGRKEPHVFRGNTNINSLGIGRGRRREGRQGCWSTKHPQEERQLAYSRFCTQYTHSSEPNLANFQGFLANYEGIHGIEDLVVKQDKDKDIDIDEAQYILDNMQIEDEFQEDDSETVTYFSDDLGKLNGIQILTHLQDHSVWHFITKSDPFEEVSIQQAHINDVFSFDGRYNGGVFQGIMPDTGAAGVSTVGKPQFRGILQDQHSFDCEPALVSAFGLFTGLILGLADRATTVFKRDVAIVTQNIFNNSISDSNSEPSNFEEEDYIKINNNVSRSSELLLPPPLVSYPTYESFRFAIRAWTKEQGYDLVVKQTKSFNSKISEEDLFPQDKLSDGIWLVADDRQNPEGSWSTKYKNSEQGSKHNHGPEFGIANHRRYDRDGESLNEIRGHIRTGVTTAQSMTMLRLKFPTLVQSKSDISNVKTRFRQETLKSMAALLLSLQKNSFFTMYTVDDDNNLHQTFIDHPKPIELFRKFNNILILDCTYKTNRYRKPLLNICGMTGLKILLIF</sequence>
<feature type="compositionally biased region" description="Polar residues" evidence="1">
    <location>
        <begin position="658"/>
        <end position="671"/>
    </location>
</feature>
<evidence type="ECO:0000313" key="3">
    <source>
        <dbReference type="Proteomes" id="UP000237438"/>
    </source>
</evidence>
<gene>
    <name evidence="2" type="ORF">EPUL_004497</name>
</gene>
<name>A0A2S4PLN7_9PEZI</name>
<comment type="caution">
    <text evidence="2">The sequence shown here is derived from an EMBL/GenBank/DDBJ whole genome shotgun (WGS) entry which is preliminary data.</text>
</comment>
<dbReference type="Proteomes" id="UP000237438">
    <property type="component" value="Unassembled WGS sequence"/>
</dbReference>
<proteinExistence type="predicted"/>